<dbReference type="EMBL" id="MLJW01000081">
    <property type="protein sequence ID" value="OIR01702.1"/>
    <property type="molecule type" value="Genomic_DNA"/>
</dbReference>
<dbReference type="PIRSF" id="PIRSF004649">
    <property type="entry name" value="MlaC"/>
    <property type="match status" value="1"/>
</dbReference>
<dbReference type="Gene3D" id="3.10.450.50">
    <property type="match status" value="1"/>
</dbReference>
<dbReference type="Pfam" id="PF05494">
    <property type="entry name" value="MlaC"/>
    <property type="match status" value="1"/>
</dbReference>
<accession>A0A1J5SNQ0</accession>
<proteinExistence type="predicted"/>
<sequence>MKFLTLLLTMFMLLQPAPAGAQALTPATPPDVLIKSVTNEVLDIVRKDKDIQSGNHQRAIELVEAKVLPHFNFTHMTQLSLGRDWRKATPEQQKVLTDEFRTLLVRTYSKALNEYKSQVILFKPFKMKPGDTDVKVQTQISQPGSRPIPLDYYLEKLPQGWTVYDIEVDGISLVVNYRESFAAEVRKDGIDGLIKTLQTKNLSDAGKK</sequence>
<comment type="caution">
    <text evidence="1">The sequence shown here is derived from an EMBL/GenBank/DDBJ whole genome shotgun (WGS) entry which is preliminary data.</text>
</comment>
<name>A0A1J5SNQ0_9ZZZZ</name>
<dbReference type="PANTHER" id="PTHR36573">
    <property type="entry name" value="INTERMEMBRANE PHOSPHOLIPID TRANSPORT SYSTEM BINDING PROTEIN MLAC"/>
    <property type="match status" value="1"/>
</dbReference>
<gene>
    <name evidence="1" type="primary">mlaC_6</name>
    <name evidence="1" type="ORF">GALL_162040</name>
</gene>
<dbReference type="Gene3D" id="1.10.10.640">
    <property type="entry name" value="phospholipid-binding protein"/>
    <property type="match status" value="1"/>
</dbReference>
<organism evidence="1">
    <name type="scientific">mine drainage metagenome</name>
    <dbReference type="NCBI Taxonomy" id="410659"/>
    <lineage>
        <taxon>unclassified sequences</taxon>
        <taxon>metagenomes</taxon>
        <taxon>ecological metagenomes</taxon>
    </lineage>
</organism>
<evidence type="ECO:0000313" key="1">
    <source>
        <dbReference type="EMBL" id="OIR01702.1"/>
    </source>
</evidence>
<dbReference type="AlphaFoldDB" id="A0A1J5SNQ0"/>
<dbReference type="PANTHER" id="PTHR36573:SF1">
    <property type="entry name" value="INTERMEMBRANE PHOSPHOLIPID TRANSPORT SYSTEM BINDING PROTEIN MLAC"/>
    <property type="match status" value="1"/>
</dbReference>
<reference evidence="1" key="1">
    <citation type="submission" date="2016-10" db="EMBL/GenBank/DDBJ databases">
        <title>Sequence of Gallionella enrichment culture.</title>
        <authorList>
            <person name="Poehlein A."/>
            <person name="Muehling M."/>
            <person name="Daniel R."/>
        </authorList>
    </citation>
    <scope>NUCLEOTIDE SEQUENCE</scope>
</reference>
<dbReference type="InterPro" id="IPR008869">
    <property type="entry name" value="MlaC/ttg2D"/>
</dbReference>
<protein>
    <submittedName>
        <fullName evidence="1">Putative phospholipid-binding protein MlaC</fullName>
    </submittedName>
</protein>